<reference evidence="2" key="2">
    <citation type="submission" date="2015-02" db="EMBL/GenBank/DDBJ databases">
        <authorList>
            <person name="Chooi Y.-H."/>
        </authorList>
    </citation>
    <scope>NUCLEOTIDE SEQUENCE</scope>
</reference>
<dbReference type="AlphaFoldDB" id="A0A0K1D8A4"/>
<keyword evidence="2" id="KW-0528">Neurotoxin</keyword>
<protein>
    <submittedName>
        <fullName evidence="2">Putative neurotoxin LTDF 03-02</fullName>
    </submittedName>
</protein>
<reference evidence="2" key="1">
    <citation type="journal article" date="2014" name="Sci. Data">
        <title>Comprehensive analysis of the venom gland transcriptome of the spider Dolomedes fimbriatus.</title>
        <authorList>
            <person name="Kozlov S.A."/>
            <person name="Lazarev V.N."/>
            <person name="Kostryukova E.S."/>
            <person name="Selezneva O.V."/>
            <person name="Ospanova E.A."/>
            <person name="Alexeev D.G."/>
            <person name="Govorun V.M."/>
            <person name="Grishin E.V."/>
        </authorList>
    </citation>
    <scope>NUCLEOTIDE SEQUENCE</scope>
</reference>
<feature type="chain" id="PRO_5005458226" evidence="1">
    <location>
        <begin position="17"/>
        <end position="121"/>
    </location>
</feature>
<dbReference type="EMBL" id="KP792893">
    <property type="protein sequence ID" value="AKT08969.1"/>
    <property type="molecule type" value="mRNA"/>
</dbReference>
<evidence type="ECO:0000313" key="2">
    <source>
        <dbReference type="EMBL" id="AKT08969.1"/>
    </source>
</evidence>
<evidence type="ECO:0000256" key="1">
    <source>
        <dbReference type="SAM" id="SignalP"/>
    </source>
</evidence>
<keyword evidence="2" id="KW-0800">Toxin</keyword>
<keyword evidence="1" id="KW-0732">Signal</keyword>
<proteinExistence type="evidence at transcript level"/>
<accession>A0A0K1D8A4</accession>
<feature type="signal peptide" evidence="1">
    <location>
        <begin position="1"/>
        <end position="16"/>
    </location>
</feature>
<name>A0A0K1D8A4_9ARAC</name>
<organism evidence="2">
    <name type="scientific">Dolomedes fimbriatus</name>
    <dbReference type="NCBI Taxonomy" id="1432569"/>
    <lineage>
        <taxon>Eukaryota</taxon>
        <taxon>Metazoa</taxon>
        <taxon>Ecdysozoa</taxon>
        <taxon>Arthropoda</taxon>
        <taxon>Chelicerata</taxon>
        <taxon>Arachnida</taxon>
        <taxon>Araneae</taxon>
        <taxon>Araneomorphae</taxon>
        <taxon>Entelegynae</taxon>
        <taxon>Lycosoidea</taxon>
        <taxon>Pisauridae</taxon>
        <taxon>Dolomedes</taxon>
    </lineage>
</organism>
<sequence length="121" mass="13786">MKILFVFISVLYVVHSFSQEEEDEQLELLEEIAVRDAEPLQAEVAVKEEARTCKGVTQKCESDCDCCMGDWNSCSCTLGLFFCSCVSGTMRDCIVKKEKCDIKPKECWDPRHPPGQRRNRG</sequence>